<organism evidence="7 8">
    <name type="scientific">Parasphaerochaeta coccoides (strain ATCC BAA-1237 / DSM 17374 / SPN1)</name>
    <name type="common">Sphaerochaeta coccoides</name>
    <dbReference type="NCBI Taxonomy" id="760011"/>
    <lineage>
        <taxon>Bacteria</taxon>
        <taxon>Pseudomonadati</taxon>
        <taxon>Spirochaetota</taxon>
        <taxon>Spirochaetia</taxon>
        <taxon>Spirochaetales</taxon>
        <taxon>Sphaerochaetaceae</taxon>
        <taxon>Parasphaerochaeta</taxon>
    </lineage>
</organism>
<evidence type="ECO:0000313" key="8">
    <source>
        <dbReference type="Proteomes" id="UP000007939"/>
    </source>
</evidence>
<feature type="transmembrane region" description="Helical" evidence="6">
    <location>
        <begin position="330"/>
        <end position="352"/>
    </location>
</feature>
<feature type="transmembrane region" description="Helical" evidence="6">
    <location>
        <begin position="395"/>
        <end position="412"/>
    </location>
</feature>
<dbReference type="Pfam" id="PF11700">
    <property type="entry name" value="ATG22"/>
    <property type="match status" value="1"/>
</dbReference>
<comment type="subcellular location">
    <subcellularLocation>
        <location evidence="1">Endomembrane system</location>
        <topology evidence="1">Multi-pass membrane protein</topology>
    </subcellularLocation>
</comment>
<proteinExistence type="predicted"/>
<keyword evidence="4 6" id="KW-1133">Transmembrane helix</keyword>
<dbReference type="InterPro" id="IPR036259">
    <property type="entry name" value="MFS_trans_sf"/>
</dbReference>
<feature type="transmembrane region" description="Helical" evidence="6">
    <location>
        <begin position="187"/>
        <end position="205"/>
    </location>
</feature>
<evidence type="ECO:0000256" key="5">
    <source>
        <dbReference type="ARBA" id="ARBA00023136"/>
    </source>
</evidence>
<dbReference type="PANTHER" id="PTHR23519:SF1">
    <property type="entry name" value="AUTOPHAGY-RELATED PROTEIN 22"/>
    <property type="match status" value="1"/>
</dbReference>
<name>F4GHR7_PARC1</name>
<evidence type="ECO:0000256" key="2">
    <source>
        <dbReference type="ARBA" id="ARBA00022448"/>
    </source>
</evidence>
<keyword evidence="2" id="KW-0813">Transport</keyword>
<evidence type="ECO:0000256" key="4">
    <source>
        <dbReference type="ARBA" id="ARBA00022989"/>
    </source>
</evidence>
<dbReference type="Gene3D" id="1.20.1250.20">
    <property type="entry name" value="MFS general substrate transporter like domains"/>
    <property type="match status" value="2"/>
</dbReference>
<dbReference type="HOGENOM" id="CLU_017518_3_0_12"/>
<dbReference type="OrthoDB" id="9768783at2"/>
<dbReference type="Proteomes" id="UP000007939">
    <property type="component" value="Chromosome"/>
</dbReference>
<dbReference type="SUPFAM" id="SSF103473">
    <property type="entry name" value="MFS general substrate transporter"/>
    <property type="match status" value="1"/>
</dbReference>
<evidence type="ECO:0000313" key="7">
    <source>
        <dbReference type="EMBL" id="AEC01605.1"/>
    </source>
</evidence>
<feature type="transmembrane region" description="Helical" evidence="6">
    <location>
        <begin position="364"/>
        <end position="383"/>
    </location>
</feature>
<dbReference type="CDD" id="cd17482">
    <property type="entry name" value="MFS_YxiO_like"/>
    <property type="match status" value="1"/>
</dbReference>
<dbReference type="EMBL" id="CP002659">
    <property type="protein sequence ID" value="AEC01605.1"/>
    <property type="molecule type" value="Genomic_DNA"/>
</dbReference>
<keyword evidence="5 6" id="KW-0472">Membrane</keyword>
<reference evidence="8" key="1">
    <citation type="submission" date="2011-04" db="EMBL/GenBank/DDBJ databases">
        <title>The complete genome of Spirochaeta coccoides DSM 17374.</title>
        <authorList>
            <person name="Lucas S."/>
            <person name="Copeland A."/>
            <person name="Lapidus A."/>
            <person name="Bruce D."/>
            <person name="Goodwin L."/>
            <person name="Pitluck S."/>
            <person name="Peters L."/>
            <person name="Kyrpides N."/>
            <person name="Mavromatis K."/>
            <person name="Pagani I."/>
            <person name="Ivanova N."/>
            <person name="Ovchinnikova G."/>
            <person name="Lu M."/>
            <person name="Detter J.C."/>
            <person name="Tapia R."/>
            <person name="Han C."/>
            <person name="Land M."/>
            <person name="Hauser L."/>
            <person name="Markowitz V."/>
            <person name="Cheng J.-F."/>
            <person name="Hugenholtz P."/>
            <person name="Woyke T."/>
            <person name="Wu D."/>
            <person name="Spring S."/>
            <person name="Schroeder M."/>
            <person name="Brambilla E."/>
            <person name="Klenk H.-P."/>
            <person name="Eisen J.A."/>
        </authorList>
    </citation>
    <scope>NUCLEOTIDE SEQUENCE [LARGE SCALE GENOMIC DNA]</scope>
    <source>
        <strain evidence="8">ATCC BAA-1237 / DSM 17374 / SPN1</strain>
    </source>
</reference>
<dbReference type="AlphaFoldDB" id="F4GHR7"/>
<feature type="transmembrane region" description="Helical" evidence="6">
    <location>
        <begin position="105"/>
        <end position="126"/>
    </location>
</feature>
<evidence type="ECO:0000256" key="6">
    <source>
        <dbReference type="SAM" id="Phobius"/>
    </source>
</evidence>
<dbReference type="KEGG" id="scc:Spico_0376"/>
<keyword evidence="3 6" id="KW-0812">Transmembrane</keyword>
<dbReference type="RefSeq" id="WP_013739001.1">
    <property type="nucleotide sequence ID" value="NC_015436.1"/>
</dbReference>
<feature type="transmembrane region" description="Helical" evidence="6">
    <location>
        <begin position="269"/>
        <end position="294"/>
    </location>
</feature>
<feature type="transmembrane region" description="Helical" evidence="6">
    <location>
        <begin position="241"/>
        <end position="263"/>
    </location>
</feature>
<evidence type="ECO:0000256" key="3">
    <source>
        <dbReference type="ARBA" id="ARBA00022692"/>
    </source>
</evidence>
<feature type="transmembrane region" description="Helical" evidence="6">
    <location>
        <begin position="147"/>
        <end position="167"/>
    </location>
</feature>
<dbReference type="InterPro" id="IPR024671">
    <property type="entry name" value="Atg22-like"/>
</dbReference>
<protein>
    <submittedName>
        <fullName evidence="7">Major facilitator superfamily MFS_1</fullName>
    </submittedName>
</protein>
<gene>
    <name evidence="7" type="ordered locus">Spico_0376</name>
</gene>
<feature type="transmembrane region" description="Helical" evidence="6">
    <location>
        <begin position="49"/>
        <end position="70"/>
    </location>
</feature>
<dbReference type="GO" id="GO:0012505">
    <property type="term" value="C:endomembrane system"/>
    <property type="evidence" value="ECO:0007669"/>
    <property type="project" value="UniProtKB-SubCell"/>
</dbReference>
<dbReference type="InterPro" id="IPR050495">
    <property type="entry name" value="ATG22/LtaA_families"/>
</dbReference>
<feature type="transmembrane region" description="Helical" evidence="6">
    <location>
        <begin position="82"/>
        <end position="99"/>
    </location>
</feature>
<reference evidence="7 8" key="2">
    <citation type="journal article" date="2012" name="Stand. Genomic Sci.">
        <title>Complete genome sequence of the termite hindgut bacterium Spirochaeta coccoides type strain (SPN1(T)), reclassification in the genus Sphaerochaeta as Sphaerochaeta coccoides comb. nov. and emendations of the family Spirochaetaceae and the genus Sphaerochaeta.</title>
        <authorList>
            <person name="Abt B."/>
            <person name="Han C."/>
            <person name="Scheuner C."/>
            <person name="Lu M."/>
            <person name="Lapidus A."/>
            <person name="Nolan M."/>
            <person name="Lucas S."/>
            <person name="Hammon N."/>
            <person name="Deshpande S."/>
            <person name="Cheng J.F."/>
            <person name="Tapia R."/>
            <person name="Goodwin L.A."/>
            <person name="Pitluck S."/>
            <person name="Liolios K."/>
            <person name="Pagani I."/>
            <person name="Ivanova N."/>
            <person name="Mavromatis K."/>
            <person name="Mikhailova N."/>
            <person name="Huntemann M."/>
            <person name="Pati A."/>
            <person name="Chen A."/>
            <person name="Palaniappan K."/>
            <person name="Land M."/>
            <person name="Hauser L."/>
            <person name="Brambilla E.M."/>
            <person name="Rohde M."/>
            <person name="Spring S."/>
            <person name="Gronow S."/>
            <person name="Goker M."/>
            <person name="Woyke T."/>
            <person name="Bristow J."/>
            <person name="Eisen J.A."/>
            <person name="Markowitz V."/>
            <person name="Hugenholtz P."/>
            <person name="Kyrpides N.C."/>
            <person name="Klenk H.P."/>
            <person name="Detter J.C."/>
        </authorList>
    </citation>
    <scope>NUCLEOTIDE SEQUENCE [LARGE SCALE GENOMIC DNA]</scope>
    <source>
        <strain evidence="8">ATCC BAA-1237 / DSM 17374 / SPN1</strain>
    </source>
</reference>
<dbReference type="PANTHER" id="PTHR23519">
    <property type="entry name" value="AUTOPHAGY-RELATED PROTEIN 22"/>
    <property type="match status" value="1"/>
</dbReference>
<feature type="transmembrane region" description="Helical" evidence="6">
    <location>
        <begin position="12"/>
        <end position="37"/>
    </location>
</feature>
<evidence type="ECO:0000256" key="1">
    <source>
        <dbReference type="ARBA" id="ARBA00004127"/>
    </source>
</evidence>
<accession>F4GHR7</accession>
<feature type="transmembrane region" description="Helical" evidence="6">
    <location>
        <begin position="306"/>
        <end position="324"/>
    </location>
</feature>
<dbReference type="eggNOG" id="COG2270">
    <property type="taxonomic scope" value="Bacteria"/>
</dbReference>
<sequence>MKDTRKGIISWALYDWGNSAFATTVMAGFFPIFFSAYWSGGADSVTTTFYLGLANSIASLVIALLAPVLGAIADHGSYRKRLLVFFAFLGAVMTAGLWFVRSGQWVLAICFYIAATIGFSGGNTFYDSLLPSVASEKKIDYVSGLGYSLGYIGGGLLFLLNVLMYLMPETFGLPGDDGGATAIRVSFFMVAIWWAVFTIPLMLFVKEPERKEGGLGMGESIRTGLKELAVTFREIKTLKTVGIFLLAYWCYIDGVDTIIRMAVDYGTALGFPASSLIVALLITQFVAFPAALAYSWFGKLIGIRRALLVAIGAYGVISVMGFFMMKEIHFYILACLIGLFQGGIQALSRSYYTRLIPSSRSAQFFGFFNMLGKFAAIVGPLLMSLTTVITGDNRYGILSLVILFVIGGVMLTKVDEEEGRKSVAIFESRHERHMKGEK</sequence>
<keyword evidence="8" id="KW-1185">Reference proteome</keyword>